<reference evidence="2 3" key="1">
    <citation type="submission" date="2013-07" db="EMBL/GenBank/DDBJ databases">
        <title>Thalassospira permensis NBRC 106175 Genome Sequencing.</title>
        <authorList>
            <person name="Lai Q."/>
            <person name="Shao Z."/>
        </authorList>
    </citation>
    <scope>NUCLEOTIDE SEQUENCE [LARGE SCALE GENOMIC DNA]</scope>
    <source>
        <strain evidence="2 3">NBRC 106175</strain>
    </source>
</reference>
<dbReference type="EMBL" id="AUNC01000001">
    <property type="protein sequence ID" value="KEO59791.1"/>
    <property type="molecule type" value="Genomic_DNA"/>
</dbReference>
<keyword evidence="3" id="KW-1185">Reference proteome</keyword>
<accession>A0ABR4TUT0</accession>
<evidence type="ECO:0000313" key="3">
    <source>
        <dbReference type="Proteomes" id="UP000027463"/>
    </source>
</evidence>
<organism evidence="2 3">
    <name type="scientific">Thalassospira permensis NBRC 106175</name>
    <dbReference type="NCBI Taxonomy" id="1353532"/>
    <lineage>
        <taxon>Bacteria</taxon>
        <taxon>Pseudomonadati</taxon>
        <taxon>Pseudomonadota</taxon>
        <taxon>Alphaproteobacteria</taxon>
        <taxon>Rhodospirillales</taxon>
        <taxon>Thalassospiraceae</taxon>
        <taxon>Thalassospira</taxon>
    </lineage>
</organism>
<keyword evidence="1" id="KW-1133">Transmembrane helix</keyword>
<keyword evidence="1" id="KW-0812">Transmembrane</keyword>
<comment type="caution">
    <text evidence="2">The sequence shown here is derived from an EMBL/GenBank/DDBJ whole genome shotgun (WGS) entry which is preliminary data.</text>
</comment>
<name>A0ABR4TUT0_9PROT</name>
<evidence type="ECO:0000256" key="1">
    <source>
        <dbReference type="SAM" id="Phobius"/>
    </source>
</evidence>
<keyword evidence="1" id="KW-0472">Membrane</keyword>
<sequence length="79" mass="8143">MSRVANAARKISTSNPGMTLLSAIIAAGNGLQASVTVLRSLADEPNELSASAAPINVLINVIVNAVKIAAFFPIQLELN</sequence>
<proteinExistence type="predicted"/>
<protein>
    <submittedName>
        <fullName evidence="2">Uncharacterized protein</fullName>
    </submittedName>
</protein>
<evidence type="ECO:0000313" key="2">
    <source>
        <dbReference type="EMBL" id="KEO59791.1"/>
    </source>
</evidence>
<dbReference type="Proteomes" id="UP000027463">
    <property type="component" value="Unassembled WGS sequence"/>
</dbReference>
<gene>
    <name evidence="2" type="ORF">SMB34_02030</name>
</gene>
<feature type="transmembrane region" description="Helical" evidence="1">
    <location>
        <begin position="57"/>
        <end position="76"/>
    </location>
</feature>